<reference evidence="7" key="1">
    <citation type="submission" date="2011-03" db="EMBL/GenBank/DDBJ databases">
        <authorList>
            <person name="Voget S."/>
            <person name="Streit W.R."/>
            <person name="Jaeger K.E."/>
            <person name="Daniel R."/>
        </authorList>
    </citation>
    <scope>NUCLEOTIDE SEQUENCE [LARGE SCALE GENOMIC DNA]</scope>
    <source>
        <strain evidence="7">PG1</strain>
    </source>
</reference>
<evidence type="ECO:0000256" key="3">
    <source>
        <dbReference type="ARBA" id="ARBA00022729"/>
    </source>
</evidence>
<protein>
    <submittedName>
        <fullName evidence="6">Fimbrial protein</fullName>
    </submittedName>
</protein>
<comment type="similarity">
    <text evidence="2">Belongs to the fimbrial protein family.</text>
</comment>
<sequence>MRLKMGKIAKIVTSLVAVSSVGVVGPAFAADGTIMFTGKVNAQTCTINGGGSSSKDFTVALPNVSASQLAAAGATAGRTGFSIALTNCTPATGNVHTFFEAGPTIDPSTGNLVLVKGDQPDATDVADNVQISLLNGDQTKIQLGAPDASQNSKSVPIDKSGAATLSYFAEYVATGTASGGSANSSVMYSIAYQ</sequence>
<dbReference type="PANTHER" id="PTHR33420:SF3">
    <property type="entry name" value="FIMBRIAL SUBUNIT ELFA"/>
    <property type="match status" value="1"/>
</dbReference>
<proteinExistence type="inferred from homology"/>
<dbReference type="GO" id="GO:0043709">
    <property type="term" value="P:cell adhesion involved in single-species biofilm formation"/>
    <property type="evidence" value="ECO:0007669"/>
    <property type="project" value="TreeGrafter"/>
</dbReference>
<comment type="subcellular location">
    <subcellularLocation>
        <location evidence="1">Fimbrium</location>
    </subcellularLocation>
</comment>
<dbReference type="InterPro" id="IPR050263">
    <property type="entry name" value="Bact_Fimbrial_Adh_Pro"/>
</dbReference>
<accession>A0A0B6S7R2</accession>
<dbReference type="EMBL" id="CP002581">
    <property type="protein sequence ID" value="AJK50464.1"/>
    <property type="molecule type" value="Genomic_DNA"/>
</dbReference>
<evidence type="ECO:0000313" key="6">
    <source>
        <dbReference type="EMBL" id="AJK50464.1"/>
    </source>
</evidence>
<dbReference type="PANTHER" id="PTHR33420">
    <property type="entry name" value="FIMBRIAL SUBUNIT ELFA-RELATED"/>
    <property type="match status" value="1"/>
</dbReference>
<keyword evidence="7" id="KW-1185">Reference proteome</keyword>
<evidence type="ECO:0000313" key="7">
    <source>
        <dbReference type="Proteomes" id="UP000031838"/>
    </source>
</evidence>
<dbReference type="Pfam" id="PF16970">
    <property type="entry name" value="FimA"/>
    <property type="match status" value="1"/>
</dbReference>
<evidence type="ECO:0000256" key="2">
    <source>
        <dbReference type="ARBA" id="ARBA00006671"/>
    </source>
</evidence>
<dbReference type="HOGENOM" id="CLU_088965_2_1_4"/>
<keyword evidence="4" id="KW-0281">Fimbrium</keyword>
<dbReference type="AlphaFoldDB" id="A0A0B6S7R2"/>
<dbReference type="Proteomes" id="UP000031838">
    <property type="component" value="Chromosome 2"/>
</dbReference>
<dbReference type="InterPro" id="IPR008966">
    <property type="entry name" value="Adhesion_dom_sf"/>
</dbReference>
<gene>
    <name evidence="6" type="ORF">BGL_2c24080</name>
</gene>
<dbReference type="InterPro" id="IPR036937">
    <property type="entry name" value="Adhesion_dom_fimbrial_sf"/>
</dbReference>
<keyword evidence="3 5" id="KW-0732">Signal</keyword>
<evidence type="ECO:0000256" key="5">
    <source>
        <dbReference type="SAM" id="SignalP"/>
    </source>
</evidence>
<evidence type="ECO:0000256" key="1">
    <source>
        <dbReference type="ARBA" id="ARBA00004561"/>
    </source>
</evidence>
<dbReference type="InterPro" id="IPR039458">
    <property type="entry name" value="FimA-like"/>
</dbReference>
<feature type="signal peptide" evidence="5">
    <location>
        <begin position="1"/>
        <end position="29"/>
    </location>
</feature>
<evidence type="ECO:0000256" key="4">
    <source>
        <dbReference type="ARBA" id="ARBA00023263"/>
    </source>
</evidence>
<feature type="chain" id="PRO_5002124792" evidence="5">
    <location>
        <begin position="30"/>
        <end position="193"/>
    </location>
</feature>
<dbReference type="KEGG" id="bgp:BGL_2c24080"/>
<organism evidence="6 7">
    <name type="scientific">Burkholderia plantarii</name>
    <dbReference type="NCBI Taxonomy" id="41899"/>
    <lineage>
        <taxon>Bacteria</taxon>
        <taxon>Pseudomonadati</taxon>
        <taxon>Pseudomonadota</taxon>
        <taxon>Betaproteobacteria</taxon>
        <taxon>Burkholderiales</taxon>
        <taxon>Burkholderiaceae</taxon>
        <taxon>Burkholderia</taxon>
    </lineage>
</organism>
<dbReference type="Gene3D" id="2.60.40.1090">
    <property type="entry name" value="Fimbrial-type adhesion domain"/>
    <property type="match status" value="1"/>
</dbReference>
<reference evidence="6 7" key="2">
    <citation type="journal article" date="2016" name="Appl. Microbiol. Biotechnol.">
        <title>Mutations improving production and secretion of extracellular lipase by Burkholderia glumae PG1.</title>
        <authorList>
            <person name="Knapp A."/>
            <person name="Voget S."/>
            <person name="Gao R."/>
            <person name="Zaburannyi N."/>
            <person name="Krysciak D."/>
            <person name="Breuer M."/>
            <person name="Hauer B."/>
            <person name="Streit W.R."/>
            <person name="Muller R."/>
            <person name="Daniel R."/>
            <person name="Jaeger K.E."/>
        </authorList>
    </citation>
    <scope>NUCLEOTIDE SEQUENCE [LARGE SCALE GENOMIC DNA]</scope>
    <source>
        <strain evidence="6 7">PG1</strain>
    </source>
</reference>
<dbReference type="GO" id="GO:0009289">
    <property type="term" value="C:pilus"/>
    <property type="evidence" value="ECO:0007669"/>
    <property type="project" value="UniProtKB-SubCell"/>
</dbReference>
<dbReference type="SUPFAM" id="SSF49401">
    <property type="entry name" value="Bacterial adhesins"/>
    <property type="match status" value="1"/>
</dbReference>
<name>A0A0B6S7R2_BURPL</name>